<evidence type="ECO:0000313" key="8">
    <source>
        <dbReference type="EMBL" id="CAI9114289.1"/>
    </source>
</evidence>
<dbReference type="Pfam" id="PF01397">
    <property type="entry name" value="Terpene_synth"/>
    <property type="match status" value="1"/>
</dbReference>
<accession>A0AAV1E2X9</accession>
<dbReference type="SUPFAM" id="SSF48239">
    <property type="entry name" value="Terpenoid cyclases/Protein prenyltransferases"/>
    <property type="match status" value="1"/>
</dbReference>
<evidence type="ECO:0000256" key="1">
    <source>
        <dbReference type="ARBA" id="ARBA00001946"/>
    </source>
</evidence>
<dbReference type="PANTHER" id="PTHR31225:SF9">
    <property type="entry name" value="TERPENE SYNTHASE 10"/>
    <property type="match status" value="1"/>
</dbReference>
<dbReference type="Gene3D" id="1.10.600.10">
    <property type="entry name" value="Farnesyl Diphosphate Synthase"/>
    <property type="match status" value="1"/>
</dbReference>
<dbReference type="EC" id="4.2.3.15" evidence="5"/>
<dbReference type="GO" id="GO:0050551">
    <property type="term" value="F:myrcene synthase activity"/>
    <property type="evidence" value="ECO:0007669"/>
    <property type="project" value="UniProtKB-EC"/>
</dbReference>
<comment type="catalytic activity">
    <reaction evidence="4">
        <text>(2E)-geranyl diphosphate = beta-myrcene + diphosphate</text>
        <dbReference type="Rhea" id="RHEA:16965"/>
        <dbReference type="ChEBI" id="CHEBI:17221"/>
        <dbReference type="ChEBI" id="CHEBI:33019"/>
        <dbReference type="ChEBI" id="CHEBI:58057"/>
        <dbReference type="EC" id="4.2.3.15"/>
    </reaction>
    <physiologicalReaction direction="left-to-right" evidence="4">
        <dbReference type="Rhea" id="RHEA:16966"/>
    </physiologicalReaction>
</comment>
<keyword evidence="9" id="KW-1185">Reference proteome</keyword>
<sequence length="607" mass="70060">MAASTTNLVVLVLPHSYSSKTSTTPFSTTLIRNKRTPFNYAAYARALTISATAADEKVVITRRSGNYGTPRWSFDFIQSLDTGYSAEKFRKRGDELKEKVNAILVEELLLDDEETNMKLGVVDCLELVDNLERLGVGYHFEPQIHRLLNNIFNRRKHGDDDEVKDLYAAALEFRVLRQNGFHVPQDIFDPFMNEEGEFDERLSKDTKGLLSLYEACFLSLEAETKLDTAREFSTQNLIKNQTKIDLQPNQWLSSLVQHALEIPLRWRVPRIEARWYIESYETCPKMNPILLEFAKLDFNIVQAVHQQDLKAVARLPFVRDRIVENFFWTIGVAPEPQHGLCRRILAKCFVLICMIDDLYDVYGSINELELFTDAVDRWDVKAIDQLPNYMRVAYLGFFNSINEMAYEAMNQQDVHVIKHFQRVWANLCKGYMKEARWYYGGYTPGVEEYLENAWVTISNPVMLMHVYAAITDSINTEAMDCLDTHDIVRWSGMLVRLVNDLGTGPEEMKRGDVDKLVQCYVKETGCTEEEARENVWGLYRQTWKKMNKECMVKESPLFSNSFVRASKNYGGMTLVLYKYGDGHGVHSNPHTTDRILSSIFNPIPLSY</sequence>
<dbReference type="SFLD" id="SFLDG01019">
    <property type="entry name" value="Terpene_Cyclase_Like_1_C_Termi"/>
    <property type="match status" value="1"/>
</dbReference>
<evidence type="ECO:0000259" key="6">
    <source>
        <dbReference type="Pfam" id="PF01397"/>
    </source>
</evidence>
<reference evidence="8" key="1">
    <citation type="submission" date="2023-03" db="EMBL/GenBank/DDBJ databases">
        <authorList>
            <person name="Julca I."/>
        </authorList>
    </citation>
    <scope>NUCLEOTIDE SEQUENCE</scope>
</reference>
<dbReference type="InterPro" id="IPR050148">
    <property type="entry name" value="Terpene_synthase-like"/>
</dbReference>
<dbReference type="EMBL" id="OX459124">
    <property type="protein sequence ID" value="CAI9114289.1"/>
    <property type="molecule type" value="Genomic_DNA"/>
</dbReference>
<dbReference type="GO" id="GO:0016102">
    <property type="term" value="P:diterpenoid biosynthetic process"/>
    <property type="evidence" value="ECO:0007669"/>
    <property type="project" value="InterPro"/>
</dbReference>
<dbReference type="FunFam" id="1.50.10.130:FF:000001">
    <property type="entry name" value="Isoprene synthase, chloroplastic"/>
    <property type="match status" value="1"/>
</dbReference>
<dbReference type="Pfam" id="PF03936">
    <property type="entry name" value="Terpene_synth_C"/>
    <property type="match status" value="1"/>
</dbReference>
<dbReference type="FunFam" id="1.10.600.10:FF:000007">
    <property type="entry name" value="Isoprene synthase, chloroplastic"/>
    <property type="match status" value="1"/>
</dbReference>
<evidence type="ECO:0000256" key="4">
    <source>
        <dbReference type="ARBA" id="ARBA00052562"/>
    </source>
</evidence>
<dbReference type="InterPro" id="IPR008930">
    <property type="entry name" value="Terpenoid_cyclase/PrenylTrfase"/>
</dbReference>
<name>A0AAV1E2X9_OLDCO</name>
<dbReference type="GO" id="GO:0000287">
    <property type="term" value="F:magnesium ion binding"/>
    <property type="evidence" value="ECO:0007669"/>
    <property type="project" value="InterPro"/>
</dbReference>
<evidence type="ECO:0000256" key="2">
    <source>
        <dbReference type="ARBA" id="ARBA00022723"/>
    </source>
</evidence>
<dbReference type="InterPro" id="IPR044814">
    <property type="entry name" value="Terpene_cyclase_plant_C1"/>
</dbReference>
<dbReference type="InterPro" id="IPR005630">
    <property type="entry name" value="Terpene_synthase_metal-bd"/>
</dbReference>
<dbReference type="InterPro" id="IPR036965">
    <property type="entry name" value="Terpene_synth_N_sf"/>
</dbReference>
<keyword evidence="3" id="KW-0460">Magnesium</keyword>
<feature type="domain" description="Terpene synthase N-terminal" evidence="6">
    <location>
        <begin position="72"/>
        <end position="260"/>
    </location>
</feature>
<comment type="cofactor">
    <cofactor evidence="1">
        <name>Mg(2+)</name>
        <dbReference type="ChEBI" id="CHEBI:18420"/>
    </cofactor>
</comment>
<organism evidence="8 9">
    <name type="scientific">Oldenlandia corymbosa var. corymbosa</name>
    <dbReference type="NCBI Taxonomy" id="529605"/>
    <lineage>
        <taxon>Eukaryota</taxon>
        <taxon>Viridiplantae</taxon>
        <taxon>Streptophyta</taxon>
        <taxon>Embryophyta</taxon>
        <taxon>Tracheophyta</taxon>
        <taxon>Spermatophyta</taxon>
        <taxon>Magnoliopsida</taxon>
        <taxon>eudicotyledons</taxon>
        <taxon>Gunneridae</taxon>
        <taxon>Pentapetalae</taxon>
        <taxon>asterids</taxon>
        <taxon>lamiids</taxon>
        <taxon>Gentianales</taxon>
        <taxon>Rubiaceae</taxon>
        <taxon>Rubioideae</taxon>
        <taxon>Spermacoceae</taxon>
        <taxon>Hedyotis-Oldenlandia complex</taxon>
        <taxon>Oldenlandia</taxon>
    </lineage>
</organism>
<dbReference type="Gene3D" id="1.50.10.130">
    <property type="entry name" value="Terpene synthase, N-terminal domain"/>
    <property type="match status" value="1"/>
</dbReference>
<dbReference type="Proteomes" id="UP001161247">
    <property type="component" value="Chromosome 7"/>
</dbReference>
<feature type="domain" description="Terpene synthase metal-binding" evidence="7">
    <location>
        <begin position="308"/>
        <end position="545"/>
    </location>
</feature>
<gene>
    <name evidence="8" type="ORF">OLC1_LOCUS21093</name>
</gene>
<dbReference type="SUPFAM" id="SSF48576">
    <property type="entry name" value="Terpenoid synthases"/>
    <property type="match status" value="1"/>
</dbReference>
<dbReference type="CDD" id="cd00684">
    <property type="entry name" value="Terpene_cyclase_plant_C1"/>
    <property type="match status" value="1"/>
</dbReference>
<evidence type="ECO:0000256" key="3">
    <source>
        <dbReference type="ARBA" id="ARBA00022842"/>
    </source>
</evidence>
<dbReference type="InterPro" id="IPR034741">
    <property type="entry name" value="Terpene_cyclase-like_1_C"/>
</dbReference>
<evidence type="ECO:0000313" key="9">
    <source>
        <dbReference type="Proteomes" id="UP001161247"/>
    </source>
</evidence>
<dbReference type="AlphaFoldDB" id="A0AAV1E2X9"/>
<evidence type="ECO:0000256" key="5">
    <source>
        <dbReference type="ARBA" id="ARBA00066673"/>
    </source>
</evidence>
<dbReference type="PANTHER" id="PTHR31225">
    <property type="entry name" value="OS04G0344100 PROTEIN-RELATED"/>
    <property type="match status" value="1"/>
</dbReference>
<protein>
    <recommendedName>
        <fullName evidence="5">myrcene synthase</fullName>
        <ecNumber evidence="5">4.2.3.15</ecNumber>
    </recommendedName>
</protein>
<dbReference type="InterPro" id="IPR008949">
    <property type="entry name" value="Isoprenoid_synthase_dom_sf"/>
</dbReference>
<evidence type="ECO:0000259" key="7">
    <source>
        <dbReference type="Pfam" id="PF03936"/>
    </source>
</evidence>
<keyword evidence="2" id="KW-0479">Metal-binding</keyword>
<dbReference type="InterPro" id="IPR001906">
    <property type="entry name" value="Terpene_synth_N"/>
</dbReference>
<dbReference type="SFLD" id="SFLDS00005">
    <property type="entry name" value="Isoprenoid_Synthase_Type_I"/>
    <property type="match status" value="1"/>
</dbReference>
<proteinExistence type="predicted"/>